<comment type="pathway">
    <text evidence="1">Protein modification; protein sumoylation.</text>
</comment>
<dbReference type="AlphaFoldDB" id="A0A9P8I0V8"/>
<evidence type="ECO:0000256" key="9">
    <source>
        <dbReference type="SAM" id="MobiDB-lite"/>
    </source>
</evidence>
<reference evidence="13" key="1">
    <citation type="submission" date="2021-03" db="EMBL/GenBank/DDBJ databases">
        <title>Comparative genomics and phylogenomic investigation of the class Geoglossomycetes provide insights into ecological specialization and systematics.</title>
        <authorList>
            <person name="Melie T."/>
            <person name="Pirro S."/>
            <person name="Miller A.N."/>
            <person name="Quandt A."/>
        </authorList>
    </citation>
    <scope>NUCLEOTIDE SEQUENCE</scope>
    <source>
        <strain evidence="13">GBOQ0MN5Z8</strain>
    </source>
</reference>
<evidence type="ECO:0000256" key="3">
    <source>
        <dbReference type="ARBA" id="ARBA00022723"/>
    </source>
</evidence>
<dbReference type="InterPro" id="IPR045886">
    <property type="entry name" value="ThiF/MoeB/HesA"/>
</dbReference>
<dbReference type="Pfam" id="PF14732">
    <property type="entry name" value="UAE_UbL"/>
    <property type="match status" value="1"/>
</dbReference>
<gene>
    <name evidence="13" type="ORF">FGG08_004212</name>
</gene>
<feature type="domain" description="Ubiquitin-activating enzyme SCCH" evidence="11">
    <location>
        <begin position="349"/>
        <end position="389"/>
    </location>
</feature>
<evidence type="ECO:0000256" key="1">
    <source>
        <dbReference type="ARBA" id="ARBA00004718"/>
    </source>
</evidence>
<name>A0A9P8I0V8_9PEZI</name>
<keyword evidence="6" id="KW-0862">Zinc</keyword>
<dbReference type="InterPro" id="IPR028077">
    <property type="entry name" value="UAE_UbL_dom"/>
</dbReference>
<feature type="region of interest" description="Disordered" evidence="9">
    <location>
        <begin position="572"/>
        <end position="608"/>
    </location>
</feature>
<evidence type="ECO:0000259" key="12">
    <source>
        <dbReference type="Pfam" id="PF14732"/>
    </source>
</evidence>
<keyword evidence="14" id="KW-1185">Reference proteome</keyword>
<evidence type="ECO:0000256" key="2">
    <source>
        <dbReference type="ARBA" id="ARBA00005673"/>
    </source>
</evidence>
<dbReference type="Gene3D" id="3.40.50.720">
    <property type="entry name" value="NAD(P)-binding Rossmann-like Domain"/>
    <property type="match status" value="1"/>
</dbReference>
<evidence type="ECO:0000256" key="6">
    <source>
        <dbReference type="ARBA" id="ARBA00022833"/>
    </source>
</evidence>
<dbReference type="Proteomes" id="UP000698800">
    <property type="component" value="Unassembled WGS sequence"/>
</dbReference>
<dbReference type="InterPro" id="IPR000594">
    <property type="entry name" value="ThiF_NAD_FAD-bd"/>
</dbReference>
<keyword evidence="4" id="KW-0547">Nucleotide-binding</keyword>
<dbReference type="Pfam" id="PF00899">
    <property type="entry name" value="ThiF"/>
    <property type="match status" value="1"/>
</dbReference>
<feature type="domain" description="THIF-type NAD/FAD binding fold" evidence="10">
    <location>
        <begin position="17"/>
        <end position="450"/>
    </location>
</feature>
<dbReference type="PANTHER" id="PTHR10953:SF5">
    <property type="entry name" value="SUMO-ACTIVATING ENZYME SUBUNIT 2"/>
    <property type="match status" value="1"/>
</dbReference>
<evidence type="ECO:0000256" key="5">
    <source>
        <dbReference type="ARBA" id="ARBA00022786"/>
    </source>
</evidence>
<sequence length="632" mass="70309">MGRERYPKQSLGSLYGRIKESRILMVGAGGIGCELLKDLVLTGFGEIHLVDLDTIDLSNLNRQFLFRHEHIKKSKAMVAKEVAGRFNPNVKLEAYHANIKDSMFNINWFQSFNLVFNALDNLEARRHVNKMCLAADVPLIESGTTGFNGQVQVIRKLTTDRAEQSATIAIRRKLRRLSPSAPYEAHQVNPYTALFGQRAIFSPFGRGNSRLTDGSEIFGTSEDDAPELDHGEDSENSREIEKLKQEAQALKLIRQSMGSPDFARKVFEKIFSEDILRLRSMEDMWKSRRAPEPLDFDKVSRQASEVDISVAQKDQITWSLPEDFVVFSDSLRRLSIRLHDAQAKATDGGAPPVLTFDKDDDDTLDFVAASANLRSLIFGIETKSKFDIKQMAGNIIPAIATTNAMVAGLCVLQAFKVMRNDYTSARMVFLAKSADRVLSSEPLRPPKQDCAVCGVAQTRLVVDTSRATLNDLVEDLLRLKLGYGEEFSVNNEVGTLYDPELDDNLKKKFSDLGIKGDSFLTVIDEEEENPRVNLVLSISEKSLPVDSKPIVHPESIDIARRARKPLALPEDALTNGHANGIGSVTGKRKRSAEDMVPEDEQPKKKGKVVAKGDDLIVLDDDTSNGVIEIDDD</sequence>
<dbReference type="InterPro" id="IPR019572">
    <property type="entry name" value="UBA_E1_SCCH"/>
</dbReference>
<dbReference type="GO" id="GO:0046872">
    <property type="term" value="F:metal ion binding"/>
    <property type="evidence" value="ECO:0007669"/>
    <property type="project" value="UniProtKB-KW"/>
</dbReference>
<dbReference type="InterPro" id="IPR035985">
    <property type="entry name" value="Ubiquitin-activating_enz"/>
</dbReference>
<dbReference type="OrthoDB" id="10255449at2759"/>
<dbReference type="FunFam" id="3.10.290.20:FF:000005">
    <property type="entry name" value="Ubiquitin-activating enzyme E1-like"/>
    <property type="match status" value="1"/>
</dbReference>
<evidence type="ECO:0000313" key="13">
    <source>
        <dbReference type="EMBL" id="KAH0541288.1"/>
    </source>
</evidence>
<dbReference type="FunFam" id="3.50.50.80:FF:000004">
    <property type="entry name" value="Ubiquitin-activating enzyme E1-like"/>
    <property type="match status" value="1"/>
</dbReference>
<dbReference type="GO" id="GO:0019948">
    <property type="term" value="F:SUMO activating enzyme activity"/>
    <property type="evidence" value="ECO:0007669"/>
    <property type="project" value="TreeGrafter"/>
</dbReference>
<evidence type="ECO:0000256" key="4">
    <source>
        <dbReference type="ARBA" id="ARBA00022741"/>
    </source>
</evidence>
<dbReference type="GO" id="GO:0016925">
    <property type="term" value="P:protein sumoylation"/>
    <property type="evidence" value="ECO:0007669"/>
    <property type="project" value="TreeGrafter"/>
</dbReference>
<keyword evidence="5" id="KW-0833">Ubl conjugation pathway</keyword>
<keyword evidence="3" id="KW-0479">Metal-binding</keyword>
<dbReference type="PROSITE" id="PS51257">
    <property type="entry name" value="PROKAR_LIPOPROTEIN"/>
    <property type="match status" value="1"/>
</dbReference>
<feature type="compositionally biased region" description="Basic and acidic residues" evidence="9">
    <location>
        <begin position="227"/>
        <end position="240"/>
    </location>
</feature>
<dbReference type="Pfam" id="PF10585">
    <property type="entry name" value="UBA_E1_SCCH"/>
    <property type="match status" value="1"/>
</dbReference>
<protein>
    <recommendedName>
        <fullName evidence="8">Ubiquitin-activating enzyme E1-like</fullName>
    </recommendedName>
</protein>
<dbReference type="PANTHER" id="PTHR10953">
    <property type="entry name" value="UBIQUITIN-ACTIVATING ENZYME E1"/>
    <property type="match status" value="1"/>
</dbReference>
<feature type="region of interest" description="Disordered" evidence="9">
    <location>
        <begin position="212"/>
        <end position="240"/>
    </location>
</feature>
<dbReference type="EMBL" id="JAGHQL010000082">
    <property type="protein sequence ID" value="KAH0541288.1"/>
    <property type="molecule type" value="Genomic_DNA"/>
</dbReference>
<comment type="similarity">
    <text evidence="2">Belongs to the ubiquitin-activating E1 family.</text>
</comment>
<feature type="domain" description="Ubiquitin/SUMO-activating enzyme ubiquitin-like" evidence="12">
    <location>
        <begin position="460"/>
        <end position="541"/>
    </location>
</feature>
<comment type="caution">
    <text evidence="13">The sequence shown here is derived from an EMBL/GenBank/DDBJ whole genome shotgun (WGS) entry which is preliminary data.</text>
</comment>
<evidence type="ECO:0000259" key="11">
    <source>
        <dbReference type="Pfam" id="PF10585"/>
    </source>
</evidence>
<proteinExistence type="inferred from homology"/>
<dbReference type="GO" id="GO:0005524">
    <property type="term" value="F:ATP binding"/>
    <property type="evidence" value="ECO:0007669"/>
    <property type="project" value="UniProtKB-KW"/>
</dbReference>
<dbReference type="GO" id="GO:0005737">
    <property type="term" value="C:cytoplasm"/>
    <property type="evidence" value="ECO:0007669"/>
    <property type="project" value="TreeGrafter"/>
</dbReference>
<accession>A0A9P8I0V8</accession>
<keyword evidence="7" id="KW-0067">ATP-binding</keyword>
<evidence type="ECO:0000256" key="7">
    <source>
        <dbReference type="ARBA" id="ARBA00022840"/>
    </source>
</evidence>
<organism evidence="13 14">
    <name type="scientific">Glutinoglossum americanum</name>
    <dbReference type="NCBI Taxonomy" id="1670608"/>
    <lineage>
        <taxon>Eukaryota</taxon>
        <taxon>Fungi</taxon>
        <taxon>Dikarya</taxon>
        <taxon>Ascomycota</taxon>
        <taxon>Pezizomycotina</taxon>
        <taxon>Geoglossomycetes</taxon>
        <taxon>Geoglossales</taxon>
        <taxon>Geoglossaceae</taxon>
        <taxon>Glutinoglossum</taxon>
    </lineage>
</organism>
<dbReference type="SUPFAM" id="SSF69572">
    <property type="entry name" value="Activating enzymes of the ubiquitin-like proteins"/>
    <property type="match status" value="1"/>
</dbReference>
<evidence type="ECO:0000256" key="8">
    <source>
        <dbReference type="ARBA" id="ARBA00073512"/>
    </source>
</evidence>
<dbReference type="Gene3D" id="3.10.290.20">
    <property type="entry name" value="Ubiquitin-like 2 activating enzyme e1b. Chain: B, domain 3"/>
    <property type="match status" value="1"/>
</dbReference>
<evidence type="ECO:0000313" key="14">
    <source>
        <dbReference type="Proteomes" id="UP000698800"/>
    </source>
</evidence>
<evidence type="ECO:0000259" key="10">
    <source>
        <dbReference type="Pfam" id="PF00899"/>
    </source>
</evidence>
<dbReference type="Gene3D" id="1.10.10.520">
    <property type="entry name" value="Ubiquitin activating enzymes (Uba3). Chain: B, domain 2"/>
    <property type="match status" value="1"/>
</dbReference>
<dbReference type="GO" id="GO:0031510">
    <property type="term" value="C:SUMO activating enzyme complex"/>
    <property type="evidence" value="ECO:0007669"/>
    <property type="project" value="TreeGrafter"/>
</dbReference>
<dbReference type="InterPro" id="IPR023318">
    <property type="entry name" value="Ub_act_enz_dom_a_sf"/>
</dbReference>